<evidence type="ECO:0000256" key="3">
    <source>
        <dbReference type="ARBA" id="ARBA00022679"/>
    </source>
</evidence>
<dbReference type="GO" id="GO:0003677">
    <property type="term" value="F:DNA binding"/>
    <property type="evidence" value="ECO:0007669"/>
    <property type="project" value="TreeGrafter"/>
</dbReference>
<accession>A0A497ZRK8</accession>
<protein>
    <recommendedName>
        <fullName evidence="1">DNA (cytosine-5-)-methyltransferase</fullName>
        <ecNumber evidence="1">2.1.1.37</ecNumber>
    </recommendedName>
</protein>
<dbReference type="PANTHER" id="PTHR10629:SF52">
    <property type="entry name" value="DNA (CYTOSINE-5)-METHYLTRANSFERASE 1"/>
    <property type="match status" value="1"/>
</dbReference>
<feature type="active site" evidence="7">
    <location>
        <position position="86"/>
    </location>
</feature>
<name>A0A497ZRK8_9RHOB</name>
<dbReference type="PROSITE" id="PS00095">
    <property type="entry name" value="C5_MTASE_2"/>
    <property type="match status" value="1"/>
</dbReference>
<keyword evidence="2 7" id="KW-0489">Methyltransferase</keyword>
<keyword evidence="4 7" id="KW-0949">S-adenosyl-L-methionine</keyword>
<evidence type="ECO:0000313" key="11">
    <source>
        <dbReference type="Proteomes" id="UP000271700"/>
    </source>
</evidence>
<dbReference type="EC" id="2.1.1.37" evidence="1"/>
<dbReference type="AlphaFoldDB" id="A0A497ZRK8"/>
<gene>
    <name evidence="10" type="ORF">CLV75_2099</name>
</gene>
<dbReference type="GO" id="GO:0009307">
    <property type="term" value="P:DNA restriction-modification system"/>
    <property type="evidence" value="ECO:0007669"/>
    <property type="project" value="UniProtKB-KW"/>
</dbReference>
<evidence type="ECO:0000256" key="6">
    <source>
        <dbReference type="ARBA" id="ARBA00047422"/>
    </source>
</evidence>
<evidence type="ECO:0000256" key="9">
    <source>
        <dbReference type="SAM" id="MobiDB-lite"/>
    </source>
</evidence>
<organism evidence="10 11">
    <name type="scientific">Ruegeria conchae</name>
    <dbReference type="NCBI Taxonomy" id="981384"/>
    <lineage>
        <taxon>Bacteria</taxon>
        <taxon>Pseudomonadati</taxon>
        <taxon>Pseudomonadota</taxon>
        <taxon>Alphaproteobacteria</taxon>
        <taxon>Rhodobacterales</taxon>
        <taxon>Roseobacteraceae</taxon>
        <taxon>Ruegeria</taxon>
    </lineage>
</organism>
<dbReference type="InterPro" id="IPR031303">
    <property type="entry name" value="C5_meth_CS"/>
</dbReference>
<keyword evidence="11" id="KW-1185">Reference proteome</keyword>
<evidence type="ECO:0000256" key="7">
    <source>
        <dbReference type="PROSITE-ProRule" id="PRU01016"/>
    </source>
</evidence>
<comment type="caution">
    <text evidence="10">The sequence shown here is derived from an EMBL/GenBank/DDBJ whole genome shotgun (WGS) entry which is preliminary data.</text>
</comment>
<dbReference type="SUPFAM" id="SSF53335">
    <property type="entry name" value="S-adenosyl-L-methionine-dependent methyltransferases"/>
    <property type="match status" value="1"/>
</dbReference>
<comment type="catalytic activity">
    <reaction evidence="6">
        <text>a 2'-deoxycytidine in DNA + S-adenosyl-L-methionine = a 5-methyl-2'-deoxycytidine in DNA + S-adenosyl-L-homocysteine + H(+)</text>
        <dbReference type="Rhea" id="RHEA:13681"/>
        <dbReference type="Rhea" id="RHEA-COMP:11369"/>
        <dbReference type="Rhea" id="RHEA-COMP:11370"/>
        <dbReference type="ChEBI" id="CHEBI:15378"/>
        <dbReference type="ChEBI" id="CHEBI:57856"/>
        <dbReference type="ChEBI" id="CHEBI:59789"/>
        <dbReference type="ChEBI" id="CHEBI:85452"/>
        <dbReference type="ChEBI" id="CHEBI:85454"/>
        <dbReference type="EC" id="2.1.1.37"/>
    </reaction>
</comment>
<evidence type="ECO:0000256" key="8">
    <source>
        <dbReference type="RuleBase" id="RU000416"/>
    </source>
</evidence>
<dbReference type="PRINTS" id="PR00105">
    <property type="entry name" value="C5METTRFRASE"/>
</dbReference>
<evidence type="ECO:0000256" key="1">
    <source>
        <dbReference type="ARBA" id="ARBA00011975"/>
    </source>
</evidence>
<dbReference type="InterPro" id="IPR029063">
    <property type="entry name" value="SAM-dependent_MTases_sf"/>
</dbReference>
<dbReference type="GO" id="GO:0032259">
    <property type="term" value="P:methylation"/>
    <property type="evidence" value="ECO:0007669"/>
    <property type="project" value="UniProtKB-KW"/>
</dbReference>
<comment type="similarity">
    <text evidence="7 8">Belongs to the class I-like SAM-binding methyltransferase superfamily. C5-methyltransferase family.</text>
</comment>
<dbReference type="PROSITE" id="PS51679">
    <property type="entry name" value="SAM_MT_C5"/>
    <property type="match status" value="1"/>
</dbReference>
<dbReference type="InterPro" id="IPR050390">
    <property type="entry name" value="C5-Methyltransferase"/>
</dbReference>
<dbReference type="STRING" id="981384.GCA_000192475_01074"/>
<dbReference type="GO" id="GO:0044027">
    <property type="term" value="P:negative regulation of gene expression via chromosomal CpG island methylation"/>
    <property type="evidence" value="ECO:0007669"/>
    <property type="project" value="TreeGrafter"/>
</dbReference>
<dbReference type="Proteomes" id="UP000271700">
    <property type="component" value="Unassembled WGS sequence"/>
</dbReference>
<evidence type="ECO:0000256" key="2">
    <source>
        <dbReference type="ARBA" id="ARBA00022603"/>
    </source>
</evidence>
<evidence type="ECO:0000256" key="4">
    <source>
        <dbReference type="ARBA" id="ARBA00022691"/>
    </source>
</evidence>
<dbReference type="NCBIfam" id="TIGR00675">
    <property type="entry name" value="dcm"/>
    <property type="match status" value="1"/>
</dbReference>
<dbReference type="Gene3D" id="3.40.50.150">
    <property type="entry name" value="Vaccinia Virus protein VP39"/>
    <property type="match status" value="1"/>
</dbReference>
<dbReference type="PANTHER" id="PTHR10629">
    <property type="entry name" value="CYTOSINE-SPECIFIC METHYLTRANSFERASE"/>
    <property type="match status" value="1"/>
</dbReference>
<proteinExistence type="inferred from homology"/>
<sequence length="371" mass="40891">MGGPEHVANIACIDLFCGAGGLTRGLQNVGVNVVAGVDVDQACKHAFEVNNNAKFLLEDVSELAPEKLNDHFGDASIRVLAGCAPCQPFSTYSQRYETVGTPRWGLMYHFARLVKNTRPEFVTMENVPTVIKHDVYKDFVRTLVNLGYRVSSGVVDCTKYGLPQTRRRTVLLASLDRTIELIAPPEDAIHTVRDAIGTMPALKQGQSSEDDPLHAAARLSDLNLERIRASRPGGTWRDWPQELVAECHRKDSGRTYPGVYGRMVWDAPSPTMTTQFFGFGNGRFGHPEQDRAITLREGAILQGFPLDYSFVPEGSPIHFKTLGRMIGNAVPVTLGEIIGQSILASLDETEKPTNREDDHETKRECGKTLVA</sequence>
<dbReference type="InterPro" id="IPR001525">
    <property type="entry name" value="C5_MeTfrase"/>
</dbReference>
<feature type="region of interest" description="Disordered" evidence="9">
    <location>
        <begin position="348"/>
        <end position="371"/>
    </location>
</feature>
<keyword evidence="5" id="KW-0680">Restriction system</keyword>
<reference evidence="10 11" key="1">
    <citation type="submission" date="2018-10" db="EMBL/GenBank/DDBJ databases">
        <title>Genomic Encyclopedia of Archaeal and Bacterial Type Strains, Phase II (KMG-II): from individual species to whole genera.</title>
        <authorList>
            <person name="Goeker M."/>
        </authorList>
    </citation>
    <scope>NUCLEOTIDE SEQUENCE [LARGE SCALE GENOMIC DNA]</scope>
    <source>
        <strain evidence="10 11">DSM 29317</strain>
    </source>
</reference>
<dbReference type="Pfam" id="PF00145">
    <property type="entry name" value="DNA_methylase"/>
    <property type="match status" value="1"/>
</dbReference>
<dbReference type="Gene3D" id="3.90.120.10">
    <property type="entry name" value="DNA Methylase, subunit A, domain 2"/>
    <property type="match status" value="1"/>
</dbReference>
<dbReference type="EMBL" id="RCCT01000002">
    <property type="protein sequence ID" value="RLK08424.1"/>
    <property type="molecule type" value="Genomic_DNA"/>
</dbReference>
<dbReference type="GO" id="GO:0003886">
    <property type="term" value="F:DNA (cytosine-5-)-methyltransferase activity"/>
    <property type="evidence" value="ECO:0007669"/>
    <property type="project" value="UniProtKB-EC"/>
</dbReference>
<keyword evidence="3 7" id="KW-0808">Transferase</keyword>
<evidence type="ECO:0000313" key="10">
    <source>
        <dbReference type="EMBL" id="RLK08424.1"/>
    </source>
</evidence>
<evidence type="ECO:0000256" key="5">
    <source>
        <dbReference type="ARBA" id="ARBA00022747"/>
    </source>
</evidence>